<comment type="caution">
    <text evidence="6">The sequence shown here is derived from an EMBL/GenBank/DDBJ whole genome shotgun (WGS) entry which is preliminary data.</text>
</comment>
<gene>
    <name evidence="6" type="ORF">HNR21_004493</name>
</gene>
<keyword evidence="2 4" id="KW-0238">DNA-binding</keyword>
<dbReference type="EMBL" id="JACJII010000001">
    <property type="protein sequence ID" value="MBA9005611.1"/>
    <property type="molecule type" value="Genomic_DNA"/>
</dbReference>
<dbReference type="InterPro" id="IPR047923">
    <property type="entry name" value="ArpA-like"/>
</dbReference>
<dbReference type="PRINTS" id="PR00455">
    <property type="entry name" value="HTHTETR"/>
</dbReference>
<dbReference type="InterPro" id="IPR036271">
    <property type="entry name" value="Tet_transcr_reg_TetR-rel_C_sf"/>
</dbReference>
<dbReference type="NCBIfam" id="NF041196">
    <property type="entry name" value="ScbR_bind_reg"/>
    <property type="match status" value="1"/>
</dbReference>
<dbReference type="PANTHER" id="PTHR30055">
    <property type="entry name" value="HTH-TYPE TRANSCRIPTIONAL REGULATOR RUTR"/>
    <property type="match status" value="1"/>
</dbReference>
<dbReference type="GO" id="GO:0003700">
    <property type="term" value="F:DNA-binding transcription factor activity"/>
    <property type="evidence" value="ECO:0007669"/>
    <property type="project" value="TreeGrafter"/>
</dbReference>
<evidence type="ECO:0000256" key="4">
    <source>
        <dbReference type="PROSITE-ProRule" id="PRU00335"/>
    </source>
</evidence>
<dbReference type="FunFam" id="1.10.10.60:FF:000141">
    <property type="entry name" value="TetR family transcriptional regulator"/>
    <property type="match status" value="1"/>
</dbReference>
<keyword evidence="3" id="KW-0804">Transcription</keyword>
<evidence type="ECO:0000259" key="5">
    <source>
        <dbReference type="PROSITE" id="PS50977"/>
    </source>
</evidence>
<dbReference type="InterPro" id="IPR050109">
    <property type="entry name" value="HTH-type_TetR-like_transc_reg"/>
</dbReference>
<dbReference type="InterPro" id="IPR009057">
    <property type="entry name" value="Homeodomain-like_sf"/>
</dbReference>
<dbReference type="PROSITE" id="PS01081">
    <property type="entry name" value="HTH_TETR_1"/>
    <property type="match status" value="1"/>
</dbReference>
<sequence length="222" mass="24724">MQKRAERTRQAILMAAAEMFEAKGYQATSLQDIVTGRDVSKGAVYFHFPSKQNLAVAILQEQLGRWPALVDELRQHNQRVIRLLPELLWRAHAIFHDDVLTRASTRLACEGDLIGASAPHLFCGQADVIDALLQEAREQGDLRPDVDTRIVAELIVATFAGLQRMAVLHRTGNADVRAHLAEMWRWLLPGLVKAEHMNEVMRGINGIGPTPDTGTPRPDLSN</sequence>
<evidence type="ECO:0000256" key="1">
    <source>
        <dbReference type="ARBA" id="ARBA00023015"/>
    </source>
</evidence>
<protein>
    <submittedName>
        <fullName evidence="6">AcrR family transcriptional regulator</fullName>
    </submittedName>
</protein>
<evidence type="ECO:0000313" key="7">
    <source>
        <dbReference type="Proteomes" id="UP000539313"/>
    </source>
</evidence>
<dbReference type="GO" id="GO:0045892">
    <property type="term" value="P:negative regulation of DNA-templated transcription"/>
    <property type="evidence" value="ECO:0007669"/>
    <property type="project" value="UniProtKB-ARBA"/>
</dbReference>
<evidence type="ECO:0000256" key="2">
    <source>
        <dbReference type="ARBA" id="ARBA00023125"/>
    </source>
</evidence>
<proteinExistence type="predicted"/>
<dbReference type="SUPFAM" id="SSF46689">
    <property type="entry name" value="Homeodomain-like"/>
    <property type="match status" value="1"/>
</dbReference>
<dbReference type="GO" id="GO:0000976">
    <property type="term" value="F:transcription cis-regulatory region binding"/>
    <property type="evidence" value="ECO:0007669"/>
    <property type="project" value="TreeGrafter"/>
</dbReference>
<keyword evidence="7" id="KW-1185">Reference proteome</keyword>
<evidence type="ECO:0000313" key="6">
    <source>
        <dbReference type="EMBL" id="MBA9005611.1"/>
    </source>
</evidence>
<evidence type="ECO:0000256" key="3">
    <source>
        <dbReference type="ARBA" id="ARBA00023163"/>
    </source>
</evidence>
<dbReference type="Proteomes" id="UP000539313">
    <property type="component" value="Unassembled WGS sequence"/>
</dbReference>
<dbReference type="SUPFAM" id="SSF48498">
    <property type="entry name" value="Tetracyclin repressor-like, C-terminal domain"/>
    <property type="match status" value="1"/>
</dbReference>
<feature type="DNA-binding region" description="H-T-H motif" evidence="4">
    <location>
        <begin position="29"/>
        <end position="48"/>
    </location>
</feature>
<dbReference type="InterPro" id="IPR001647">
    <property type="entry name" value="HTH_TetR"/>
</dbReference>
<dbReference type="PROSITE" id="PS50977">
    <property type="entry name" value="HTH_TETR_2"/>
    <property type="match status" value="1"/>
</dbReference>
<dbReference type="InterPro" id="IPR023772">
    <property type="entry name" value="DNA-bd_HTH_TetR-type_CS"/>
</dbReference>
<dbReference type="AlphaFoldDB" id="A0A7W3RA87"/>
<reference evidence="6 7" key="1">
    <citation type="submission" date="2020-08" db="EMBL/GenBank/DDBJ databases">
        <title>Sequencing the genomes of 1000 actinobacteria strains.</title>
        <authorList>
            <person name="Klenk H.-P."/>
        </authorList>
    </citation>
    <scope>NUCLEOTIDE SEQUENCE [LARGE SCALE GENOMIC DNA]</scope>
    <source>
        <strain evidence="6 7">DSM 45823</strain>
    </source>
</reference>
<dbReference type="Pfam" id="PF00440">
    <property type="entry name" value="TetR_N"/>
    <property type="match status" value="1"/>
</dbReference>
<name>A0A7W3RA87_9ACTN</name>
<dbReference type="PANTHER" id="PTHR30055:SF234">
    <property type="entry name" value="HTH-TYPE TRANSCRIPTIONAL REGULATOR BETI"/>
    <property type="match status" value="1"/>
</dbReference>
<feature type="domain" description="HTH tetR-type" evidence="5">
    <location>
        <begin position="6"/>
        <end position="66"/>
    </location>
</feature>
<dbReference type="Gene3D" id="1.10.357.10">
    <property type="entry name" value="Tetracycline Repressor, domain 2"/>
    <property type="match status" value="1"/>
</dbReference>
<keyword evidence="1" id="KW-0805">Transcription regulation</keyword>
<dbReference type="InterPro" id="IPR054126">
    <property type="entry name" value="CprB_TetR_C"/>
</dbReference>
<dbReference type="Pfam" id="PF21935">
    <property type="entry name" value="TetR_C_45"/>
    <property type="match status" value="1"/>
</dbReference>
<accession>A0A7W3RA87</accession>
<dbReference type="RefSeq" id="WP_182706743.1">
    <property type="nucleotide sequence ID" value="NZ_JACJII010000001.1"/>
</dbReference>
<organism evidence="6 7">
    <name type="scientific">Thermomonospora cellulosilytica</name>
    <dbReference type="NCBI Taxonomy" id="1411118"/>
    <lineage>
        <taxon>Bacteria</taxon>
        <taxon>Bacillati</taxon>
        <taxon>Actinomycetota</taxon>
        <taxon>Actinomycetes</taxon>
        <taxon>Streptosporangiales</taxon>
        <taxon>Thermomonosporaceae</taxon>
        <taxon>Thermomonospora</taxon>
    </lineage>
</organism>